<evidence type="ECO:0000256" key="11">
    <source>
        <dbReference type="ARBA" id="ARBA00023163"/>
    </source>
</evidence>
<dbReference type="InterPro" id="IPR044893">
    <property type="entry name" value="RNA_pol_Rpb1_clamp_domain"/>
</dbReference>
<comment type="cofactor">
    <cofactor evidence="13">
        <name>Mg(2+)</name>
        <dbReference type="ChEBI" id="CHEBI:18420"/>
    </cofactor>
    <text evidence="13">Binds 1 Mg(2+) ion per subunit.</text>
</comment>
<comment type="function">
    <text evidence="1 13 14">DNA-dependent RNA polymerase catalyzes the transcription of DNA into RNA using the four ribonucleoside triphosphates as substrates.</text>
</comment>
<feature type="binding site" evidence="13">
    <location>
        <position position="87"/>
    </location>
    <ligand>
        <name>Zn(2+)</name>
        <dbReference type="ChEBI" id="CHEBI:29105"/>
    </ligand>
</feature>
<sequence>MIDRYKHQQLRIESVSPQKISAWANKILPNGEIVGEVTQPYTFHYKTNKPEKDGLFCERIFGPIKSGICACGNYRVIRDEKEDQKFCEQCGVEFADSRIRRYQMGYIKLACPVTHVWYLKRLPSYIANLLDKPLKELEGLVYCDNFSFARPIAKKPTFLRLRGLFEYEIQSWKYSIPVFFTTQGFDIFRNREICTGAGAIREQLADIDLRSSLDYSLVEWKELGEERTTGNEWEDRKIGRRRDFLVRRIELAKHFIRTNIEPEWMVLCLLPVLPPELRPIIQIDGDKLMSSDINELYRRVIYRNNTLTDLLTTNRSTPGELVMCQEKLVQEAVDTLLDNGIRGQPIRDGHNKIYKSFSDVIEGKEGRFRETMLGKRVDYSGRSVIVVGPSLPLHRCGLPREIAIELFQTFVIRGLIRQHLASNIGVAKSQIREKDTIVWEILKEVMQGHPVLLNRAPTLHRLGIQAFQPILVEGRAVCLHPLVRKGFNADFDGDQMAVHVPLSLEAQAEAHLLMFSHMNLLSPAIGDPISVPTQDMLIGLYVLTVGNRRGICRNRYNPWNRRKYQNERINDNNHQSKKQKEPFFCNSYDAIGAYRQKRLNLDSPFWLRWRIDQRIIASREGPIEIHYESGGTCQEIYEHSFLVRSVKKEILCIYIRTTIGHISLFREIEEALQGFCRACSYGH</sequence>
<feature type="binding site" evidence="13">
    <location>
        <position position="71"/>
    </location>
    <ligand>
        <name>Zn(2+)</name>
        <dbReference type="ChEBI" id="CHEBI:29105"/>
    </ligand>
</feature>
<feature type="domain" description="RNA polymerase N-terminal" evidence="15">
    <location>
        <begin position="263"/>
        <end position="544"/>
    </location>
</feature>
<evidence type="ECO:0000256" key="2">
    <source>
        <dbReference type="ARBA" id="ARBA00007207"/>
    </source>
</evidence>
<comment type="subunit">
    <text evidence="13">In plastids the minimal PEP RNA polymerase catalytic core is composed of four subunits: alpha, beta, beta', and beta''. When a (nuclear-encoded) sigma factor is associated with the core the holoenzyme is formed, which can initiate transcription.</text>
</comment>
<dbReference type="EMBL" id="MK994821">
    <property type="protein sequence ID" value="QFQ41239.1"/>
    <property type="molecule type" value="Genomic_DNA"/>
</dbReference>
<evidence type="ECO:0000256" key="4">
    <source>
        <dbReference type="ARBA" id="ARBA00022528"/>
    </source>
</evidence>
<evidence type="ECO:0000256" key="5">
    <source>
        <dbReference type="ARBA" id="ARBA00022640"/>
    </source>
</evidence>
<dbReference type="SUPFAM" id="SSF64484">
    <property type="entry name" value="beta and beta-prime subunits of DNA dependent RNA-polymerase"/>
    <property type="match status" value="1"/>
</dbReference>
<keyword evidence="10 13" id="KW-0460">Magnesium</keyword>
<comment type="subcellular location">
    <subcellularLocation>
        <location evidence="13">Plastid</location>
        <location evidence="13">Chloroplast</location>
    </subcellularLocation>
</comment>
<name>A0A5P8GF83_9MYRT</name>
<protein>
    <recommendedName>
        <fullName evidence="13">DNA-directed RNA polymerase subunit beta'</fullName>
        <ecNumber evidence="13">2.7.7.6</ecNumber>
    </recommendedName>
    <alternativeName>
        <fullName evidence="13">PEP</fullName>
    </alternativeName>
    <alternativeName>
        <fullName evidence="13">Plastid-encoded RNA polymerase subunit beta'</fullName>
        <shortName evidence="13">RNA polymerase subunit beta'</shortName>
    </alternativeName>
</protein>
<evidence type="ECO:0000256" key="8">
    <source>
        <dbReference type="ARBA" id="ARBA00022723"/>
    </source>
</evidence>
<geneLocation type="chloroplast" evidence="16"/>
<comment type="similarity">
    <text evidence="2 13">Belongs to the RNA polymerase beta' chain family. RpoC1 subfamily.</text>
</comment>
<dbReference type="GO" id="GO:0009507">
    <property type="term" value="C:chloroplast"/>
    <property type="evidence" value="ECO:0007669"/>
    <property type="project" value="UniProtKB-SubCell"/>
</dbReference>
<dbReference type="InterPro" id="IPR034678">
    <property type="entry name" value="RNApol_RpoC1"/>
</dbReference>
<keyword evidence="3 13" id="KW-0240">DNA-directed RNA polymerase</keyword>
<keyword evidence="5 16" id="KW-0934">Plastid</keyword>
<dbReference type="PANTHER" id="PTHR19376">
    <property type="entry name" value="DNA-DIRECTED RNA POLYMERASE"/>
    <property type="match status" value="1"/>
</dbReference>
<dbReference type="GO" id="GO:0003899">
    <property type="term" value="F:DNA-directed RNA polymerase activity"/>
    <property type="evidence" value="ECO:0007669"/>
    <property type="project" value="UniProtKB-UniRule"/>
</dbReference>
<dbReference type="GO" id="GO:0000287">
    <property type="term" value="F:magnesium ion binding"/>
    <property type="evidence" value="ECO:0007669"/>
    <property type="project" value="UniProtKB-UniRule"/>
</dbReference>
<evidence type="ECO:0000256" key="6">
    <source>
        <dbReference type="ARBA" id="ARBA00022679"/>
    </source>
</evidence>
<dbReference type="InterPro" id="IPR007080">
    <property type="entry name" value="RNA_pol_Rpb1_1"/>
</dbReference>
<proteinExistence type="inferred from homology"/>
<organism evidence="16">
    <name type="scientific">Bredia oldhamii</name>
    <dbReference type="NCBI Taxonomy" id="2136522"/>
    <lineage>
        <taxon>Eukaryota</taxon>
        <taxon>Viridiplantae</taxon>
        <taxon>Streptophyta</taxon>
        <taxon>Embryophyta</taxon>
        <taxon>Tracheophyta</taxon>
        <taxon>Spermatophyta</taxon>
        <taxon>Magnoliopsida</taxon>
        <taxon>eudicotyledons</taxon>
        <taxon>Gunneridae</taxon>
        <taxon>Pentapetalae</taxon>
        <taxon>rosids</taxon>
        <taxon>malvids</taxon>
        <taxon>Myrtales</taxon>
        <taxon>Melastomataceae</taxon>
        <taxon>Melastomatoideae</taxon>
        <taxon>Sonerileae</taxon>
        <taxon>Bredia</taxon>
    </lineage>
</organism>
<evidence type="ECO:0000259" key="15">
    <source>
        <dbReference type="SMART" id="SM00663"/>
    </source>
</evidence>
<dbReference type="Gene3D" id="1.10.274.100">
    <property type="entry name" value="RNA polymerase Rpb1, domain 3"/>
    <property type="match status" value="1"/>
</dbReference>
<dbReference type="GO" id="GO:0003677">
    <property type="term" value="F:DNA binding"/>
    <property type="evidence" value="ECO:0007669"/>
    <property type="project" value="UniProtKB-UniRule"/>
</dbReference>
<keyword evidence="11 13" id="KW-0804">Transcription</keyword>
<dbReference type="AlphaFoldDB" id="A0A5P8GF83"/>
<gene>
    <name evidence="13 16" type="primary">rpoC1</name>
</gene>
<evidence type="ECO:0000256" key="12">
    <source>
        <dbReference type="ARBA" id="ARBA00048552"/>
    </source>
</evidence>
<evidence type="ECO:0000256" key="1">
    <source>
        <dbReference type="ARBA" id="ARBA00004026"/>
    </source>
</evidence>
<feature type="binding site" evidence="13">
    <location>
        <position position="494"/>
    </location>
    <ligand>
        <name>Mg(2+)</name>
        <dbReference type="ChEBI" id="CHEBI:18420"/>
    </ligand>
</feature>
<dbReference type="InterPro" id="IPR000722">
    <property type="entry name" value="RNA_pol_asu"/>
</dbReference>
<dbReference type="HAMAP" id="MF_01323">
    <property type="entry name" value="RNApol_bact_RpoC1"/>
    <property type="match status" value="1"/>
</dbReference>
<dbReference type="EC" id="2.7.7.6" evidence="13"/>
<feature type="binding site" evidence="13">
    <location>
        <position position="492"/>
    </location>
    <ligand>
        <name>Mg(2+)</name>
        <dbReference type="ChEBI" id="CHEBI:18420"/>
    </ligand>
</feature>
<dbReference type="Gene3D" id="4.10.860.120">
    <property type="entry name" value="RNA polymerase II, clamp domain"/>
    <property type="match status" value="1"/>
</dbReference>
<dbReference type="PANTHER" id="PTHR19376:SF54">
    <property type="entry name" value="DNA-DIRECTED RNA POLYMERASE SUBUNIT BETA"/>
    <property type="match status" value="1"/>
</dbReference>
<accession>A0A5P8GF83</accession>
<dbReference type="GO" id="GO:0008270">
    <property type="term" value="F:zinc ion binding"/>
    <property type="evidence" value="ECO:0007669"/>
    <property type="project" value="UniProtKB-UniRule"/>
</dbReference>
<feature type="binding site" evidence="13">
    <location>
        <position position="490"/>
    </location>
    <ligand>
        <name>Mg(2+)</name>
        <dbReference type="ChEBI" id="CHEBI:18420"/>
    </ligand>
</feature>
<dbReference type="InterPro" id="IPR045867">
    <property type="entry name" value="DNA-dir_RpoC_beta_prime"/>
</dbReference>
<evidence type="ECO:0000256" key="10">
    <source>
        <dbReference type="ARBA" id="ARBA00022842"/>
    </source>
</evidence>
<evidence type="ECO:0000256" key="14">
    <source>
        <dbReference type="RuleBase" id="RU004279"/>
    </source>
</evidence>
<keyword evidence="4 16" id="KW-0150">Chloroplast</keyword>
<comment type="catalytic activity">
    <reaction evidence="12 13 14">
        <text>RNA(n) + a ribonucleoside 5'-triphosphate = RNA(n+1) + diphosphate</text>
        <dbReference type="Rhea" id="RHEA:21248"/>
        <dbReference type="Rhea" id="RHEA-COMP:14527"/>
        <dbReference type="Rhea" id="RHEA-COMP:17342"/>
        <dbReference type="ChEBI" id="CHEBI:33019"/>
        <dbReference type="ChEBI" id="CHEBI:61557"/>
        <dbReference type="ChEBI" id="CHEBI:140395"/>
        <dbReference type="EC" id="2.7.7.6"/>
    </reaction>
</comment>
<keyword evidence="8 13" id="KW-0479">Metal-binding</keyword>
<dbReference type="Pfam" id="PF00623">
    <property type="entry name" value="RNA_pol_Rpb1_2"/>
    <property type="match status" value="2"/>
</dbReference>
<evidence type="ECO:0000256" key="3">
    <source>
        <dbReference type="ARBA" id="ARBA00022478"/>
    </source>
</evidence>
<dbReference type="Gene3D" id="1.10.40.90">
    <property type="match status" value="1"/>
</dbReference>
<evidence type="ECO:0000256" key="13">
    <source>
        <dbReference type="HAMAP-Rule" id="MF_01323"/>
    </source>
</evidence>
<dbReference type="InterPro" id="IPR006592">
    <property type="entry name" value="RNA_pol_N"/>
</dbReference>
<dbReference type="FunFam" id="4.10.860.120:FF:000007">
    <property type="entry name" value="DNA-directed RNA polymerase subunit gamma"/>
    <property type="match status" value="1"/>
</dbReference>
<dbReference type="GO" id="GO:0000428">
    <property type="term" value="C:DNA-directed RNA polymerase complex"/>
    <property type="evidence" value="ECO:0007669"/>
    <property type="project" value="UniProtKB-KW"/>
</dbReference>
<dbReference type="GO" id="GO:0006351">
    <property type="term" value="P:DNA-templated transcription"/>
    <property type="evidence" value="ECO:0007669"/>
    <property type="project" value="UniProtKB-UniRule"/>
</dbReference>
<dbReference type="Pfam" id="PF04997">
    <property type="entry name" value="RNA_pol_Rpb1_1"/>
    <property type="match status" value="1"/>
</dbReference>
<comment type="cofactor">
    <cofactor evidence="13">
        <name>Zn(2+)</name>
        <dbReference type="ChEBI" id="CHEBI:29105"/>
    </cofactor>
    <text evidence="13">Binds 1 Zn(2+) ion per subunit.</text>
</comment>
<evidence type="ECO:0000313" key="16">
    <source>
        <dbReference type="EMBL" id="QFQ41239.1"/>
    </source>
</evidence>
<feature type="binding site" evidence="13">
    <location>
        <position position="90"/>
    </location>
    <ligand>
        <name>Zn(2+)</name>
        <dbReference type="ChEBI" id="CHEBI:29105"/>
    </ligand>
</feature>
<evidence type="ECO:0000256" key="7">
    <source>
        <dbReference type="ARBA" id="ARBA00022695"/>
    </source>
</evidence>
<dbReference type="InterPro" id="IPR042102">
    <property type="entry name" value="RNA_pol_Rpb1_3_sf"/>
</dbReference>
<keyword evidence="7 13" id="KW-0548">Nucleotidyltransferase</keyword>
<keyword evidence="9 13" id="KW-0862">Zinc</keyword>
<evidence type="ECO:0000256" key="9">
    <source>
        <dbReference type="ARBA" id="ARBA00022833"/>
    </source>
</evidence>
<reference evidence="16" key="1">
    <citation type="submission" date="2019-05" db="EMBL/GenBank/DDBJ databases">
        <title>Chloroplast phylogenomics of Sonerileae/Dissochaeteae, with a special focus on Phyllagathis.</title>
        <authorList>
            <person name="Zhou Q.J."/>
            <person name="Lin C.W."/>
            <person name="Ng W.L."/>
            <person name="Zhou R.C."/>
            <person name="Liu Y."/>
        </authorList>
    </citation>
    <scope>NUCLEOTIDE SEQUENCE</scope>
    <source>
        <strain evidence="16">Liu533</strain>
    </source>
</reference>
<dbReference type="Gene3D" id="2.40.40.20">
    <property type="match status" value="1"/>
</dbReference>
<feature type="binding site" evidence="13">
    <location>
        <position position="69"/>
    </location>
    <ligand>
        <name>Zn(2+)</name>
        <dbReference type="ChEBI" id="CHEBI:29105"/>
    </ligand>
</feature>
<dbReference type="SMART" id="SM00663">
    <property type="entry name" value="RPOLA_N"/>
    <property type="match status" value="1"/>
</dbReference>
<keyword evidence="6 13" id="KW-0808">Transferase</keyword>